<evidence type="ECO:0000313" key="4">
    <source>
        <dbReference type="EMBL" id="CAG9110713.1"/>
    </source>
</evidence>
<sequence length="219" mass="23937">MHILHRWSPGLRGSGSSDGGGLSDFIDGLGPGQLVGRQLLGAPTLGDVQLSMCYQKGFLEVEVIRARGLQARQGSRTLPAPYVKVYLVNGKRCVAKAKTTSARRTLDPLYQQTLTFRENFKGCVLQVTVWGDYGRIEGKKVFMGVAQIMLDDLNLSNIVIGWYKLFGTTSLVSIVGLISHTVVDVVDVIRVVLSRKMNHWTITLFICSHGKGYVATGAP</sequence>
<gene>
    <name evidence="4" type="ORF">PLXY2_LOCUS4396</name>
</gene>
<proteinExistence type="predicted"/>
<dbReference type="GO" id="GO:0042734">
    <property type="term" value="C:presynaptic membrane"/>
    <property type="evidence" value="ECO:0007669"/>
    <property type="project" value="TreeGrafter"/>
</dbReference>
<evidence type="ECO:0000256" key="2">
    <source>
        <dbReference type="ARBA" id="ARBA00034103"/>
    </source>
</evidence>
<dbReference type="SUPFAM" id="SSF49562">
    <property type="entry name" value="C2 domain (Calcium/lipid-binding domain, CaLB)"/>
    <property type="match status" value="1"/>
</dbReference>
<comment type="caution">
    <text evidence="4">The sequence shown here is derived from an EMBL/GenBank/DDBJ whole genome shotgun (WGS) entry which is preliminary data.</text>
</comment>
<dbReference type="CDD" id="cd04028">
    <property type="entry name" value="C2B_RIM1alpha"/>
    <property type="match status" value="1"/>
</dbReference>
<dbReference type="Gene3D" id="2.60.40.150">
    <property type="entry name" value="C2 domain"/>
    <property type="match status" value="1"/>
</dbReference>
<dbReference type="Proteomes" id="UP000653454">
    <property type="component" value="Unassembled WGS sequence"/>
</dbReference>
<dbReference type="GO" id="GO:0050806">
    <property type="term" value="P:positive regulation of synaptic transmission"/>
    <property type="evidence" value="ECO:0007669"/>
    <property type="project" value="TreeGrafter"/>
</dbReference>
<dbReference type="AlphaFoldDB" id="A0A8S4E615"/>
<keyword evidence="1" id="KW-0770">Synapse</keyword>
<dbReference type="GO" id="GO:0048791">
    <property type="term" value="P:calcium ion-regulated exocytosis of neurotransmitter"/>
    <property type="evidence" value="ECO:0007669"/>
    <property type="project" value="TreeGrafter"/>
</dbReference>
<dbReference type="GO" id="GO:0048167">
    <property type="term" value="P:regulation of synaptic plasticity"/>
    <property type="evidence" value="ECO:0007669"/>
    <property type="project" value="TreeGrafter"/>
</dbReference>
<dbReference type="InterPro" id="IPR039032">
    <property type="entry name" value="Rim-like"/>
</dbReference>
<keyword evidence="5" id="KW-1185">Reference proteome</keyword>
<dbReference type="InterPro" id="IPR035892">
    <property type="entry name" value="C2_domain_sf"/>
</dbReference>
<dbReference type="SMART" id="SM00239">
    <property type="entry name" value="C2"/>
    <property type="match status" value="1"/>
</dbReference>
<dbReference type="PANTHER" id="PTHR12157:SF21">
    <property type="entry name" value="RAB3 INTERACTING MOLECULE, ISOFORM F"/>
    <property type="match status" value="1"/>
</dbReference>
<dbReference type="FunFam" id="2.60.40.150:FF:000188">
    <property type="entry name" value="Uncharacterized protein, isoform D"/>
    <property type="match status" value="1"/>
</dbReference>
<dbReference type="GO" id="GO:0031267">
    <property type="term" value="F:small GTPase binding"/>
    <property type="evidence" value="ECO:0007669"/>
    <property type="project" value="InterPro"/>
</dbReference>
<evidence type="ECO:0000313" key="5">
    <source>
        <dbReference type="Proteomes" id="UP000653454"/>
    </source>
</evidence>
<dbReference type="PROSITE" id="PS50004">
    <property type="entry name" value="C2"/>
    <property type="match status" value="1"/>
</dbReference>
<name>A0A8S4E615_PLUXY</name>
<dbReference type="InterPro" id="IPR000008">
    <property type="entry name" value="C2_dom"/>
</dbReference>
<organism evidence="4 5">
    <name type="scientific">Plutella xylostella</name>
    <name type="common">Diamondback moth</name>
    <name type="synonym">Plutella maculipennis</name>
    <dbReference type="NCBI Taxonomy" id="51655"/>
    <lineage>
        <taxon>Eukaryota</taxon>
        <taxon>Metazoa</taxon>
        <taxon>Ecdysozoa</taxon>
        <taxon>Arthropoda</taxon>
        <taxon>Hexapoda</taxon>
        <taxon>Insecta</taxon>
        <taxon>Pterygota</taxon>
        <taxon>Neoptera</taxon>
        <taxon>Endopterygota</taxon>
        <taxon>Lepidoptera</taxon>
        <taxon>Glossata</taxon>
        <taxon>Ditrysia</taxon>
        <taxon>Yponomeutoidea</taxon>
        <taxon>Plutellidae</taxon>
        <taxon>Plutella</taxon>
    </lineage>
</organism>
<dbReference type="GO" id="GO:0044325">
    <property type="term" value="F:transmembrane transporter binding"/>
    <property type="evidence" value="ECO:0007669"/>
    <property type="project" value="TreeGrafter"/>
</dbReference>
<evidence type="ECO:0000256" key="1">
    <source>
        <dbReference type="ARBA" id="ARBA00023018"/>
    </source>
</evidence>
<reference evidence="4" key="1">
    <citation type="submission" date="2020-11" db="EMBL/GenBank/DDBJ databases">
        <authorList>
            <person name="Whiteford S."/>
        </authorList>
    </citation>
    <scope>NUCLEOTIDE SEQUENCE</scope>
</reference>
<dbReference type="EMBL" id="CAJHNJ030000012">
    <property type="protein sequence ID" value="CAG9110713.1"/>
    <property type="molecule type" value="Genomic_DNA"/>
</dbReference>
<dbReference type="GO" id="GO:0042391">
    <property type="term" value="P:regulation of membrane potential"/>
    <property type="evidence" value="ECO:0007669"/>
    <property type="project" value="TreeGrafter"/>
</dbReference>
<accession>A0A8S4E615</accession>
<dbReference type="Pfam" id="PF00168">
    <property type="entry name" value="C2"/>
    <property type="match status" value="1"/>
</dbReference>
<dbReference type="PANTHER" id="PTHR12157">
    <property type="entry name" value="REGULATING SYNAPTIC MEMBRANE EXOCYTOSIS PROTEIN"/>
    <property type="match status" value="1"/>
</dbReference>
<feature type="domain" description="C2" evidence="3">
    <location>
        <begin position="44"/>
        <end position="163"/>
    </location>
</feature>
<comment type="subcellular location">
    <subcellularLocation>
        <location evidence="2">Synapse</location>
    </subcellularLocation>
</comment>
<dbReference type="GO" id="GO:0048788">
    <property type="term" value="C:cytoskeleton of presynaptic active zone"/>
    <property type="evidence" value="ECO:0007669"/>
    <property type="project" value="TreeGrafter"/>
</dbReference>
<protein>
    <submittedName>
        <fullName evidence="4">(diamondback moth) hypothetical protein</fullName>
    </submittedName>
</protein>
<evidence type="ECO:0000259" key="3">
    <source>
        <dbReference type="PROSITE" id="PS50004"/>
    </source>
</evidence>